<gene>
    <name evidence="2" type="ORF">TSOC_002658</name>
</gene>
<protein>
    <submittedName>
        <fullName evidence="2">Uncharacterized protein</fullName>
    </submittedName>
</protein>
<accession>A0A2J8ADL0</accession>
<dbReference type="AlphaFoldDB" id="A0A2J8ADL0"/>
<dbReference type="Proteomes" id="UP000236333">
    <property type="component" value="Unassembled WGS sequence"/>
</dbReference>
<keyword evidence="1" id="KW-0812">Transmembrane</keyword>
<feature type="transmembrane region" description="Helical" evidence="1">
    <location>
        <begin position="60"/>
        <end position="82"/>
    </location>
</feature>
<reference evidence="2 3" key="1">
    <citation type="journal article" date="2017" name="Mol. Biol. Evol.">
        <title>The 4-celled Tetrabaena socialis nuclear genome reveals the essential components for genetic control of cell number at the origin of multicellularity in the volvocine lineage.</title>
        <authorList>
            <person name="Featherston J."/>
            <person name="Arakaki Y."/>
            <person name="Hanschen E.R."/>
            <person name="Ferris P.J."/>
            <person name="Michod R.E."/>
            <person name="Olson B.J.S.C."/>
            <person name="Nozaki H."/>
            <person name="Durand P.M."/>
        </authorList>
    </citation>
    <scope>NUCLEOTIDE SEQUENCE [LARGE SCALE GENOMIC DNA]</scope>
    <source>
        <strain evidence="2 3">NIES-571</strain>
    </source>
</reference>
<evidence type="ECO:0000313" key="3">
    <source>
        <dbReference type="Proteomes" id="UP000236333"/>
    </source>
</evidence>
<dbReference type="EMBL" id="PGGS01000051">
    <property type="protein sequence ID" value="PNH10610.1"/>
    <property type="molecule type" value="Genomic_DNA"/>
</dbReference>
<keyword evidence="1" id="KW-1133">Transmembrane helix</keyword>
<keyword evidence="3" id="KW-1185">Reference proteome</keyword>
<evidence type="ECO:0000256" key="1">
    <source>
        <dbReference type="SAM" id="Phobius"/>
    </source>
</evidence>
<organism evidence="2 3">
    <name type="scientific">Tetrabaena socialis</name>
    <dbReference type="NCBI Taxonomy" id="47790"/>
    <lineage>
        <taxon>Eukaryota</taxon>
        <taxon>Viridiplantae</taxon>
        <taxon>Chlorophyta</taxon>
        <taxon>core chlorophytes</taxon>
        <taxon>Chlorophyceae</taxon>
        <taxon>CS clade</taxon>
        <taxon>Chlamydomonadales</taxon>
        <taxon>Tetrabaenaceae</taxon>
        <taxon>Tetrabaena</taxon>
    </lineage>
</organism>
<proteinExistence type="predicted"/>
<comment type="caution">
    <text evidence="2">The sequence shown here is derived from an EMBL/GenBank/DDBJ whole genome shotgun (WGS) entry which is preliminary data.</text>
</comment>
<name>A0A2J8ADL0_9CHLO</name>
<evidence type="ECO:0000313" key="2">
    <source>
        <dbReference type="EMBL" id="PNH10610.1"/>
    </source>
</evidence>
<sequence>MPSKYTVGCTVKMLLFSTEVCRSALPPGLFTTSPCARYSTKASMAASLAAALAASAKASMAASLAAALAAASLAAASLAGVARAAA</sequence>
<keyword evidence="1" id="KW-0472">Membrane</keyword>